<proteinExistence type="predicted"/>
<evidence type="ECO:0000313" key="2">
    <source>
        <dbReference type="Proteomes" id="UP000183975"/>
    </source>
</evidence>
<dbReference type="EMBL" id="FRAH01000113">
    <property type="protein sequence ID" value="SHL45725.1"/>
    <property type="molecule type" value="Genomic_DNA"/>
</dbReference>
<protein>
    <submittedName>
        <fullName evidence="1">Sulfur carrier protein ThiS</fullName>
    </submittedName>
</protein>
<organism evidence="1 2">
    <name type="scientific">Anaerotignum lactatifermentans DSM 14214</name>
    <dbReference type="NCBI Taxonomy" id="1121323"/>
    <lineage>
        <taxon>Bacteria</taxon>
        <taxon>Bacillati</taxon>
        <taxon>Bacillota</taxon>
        <taxon>Clostridia</taxon>
        <taxon>Lachnospirales</taxon>
        <taxon>Anaerotignaceae</taxon>
        <taxon>Anaerotignum</taxon>
    </lineage>
</organism>
<dbReference type="SUPFAM" id="SSF54285">
    <property type="entry name" value="MoaD/ThiS"/>
    <property type="match status" value="1"/>
</dbReference>
<dbReference type="CDD" id="cd00565">
    <property type="entry name" value="Ubl_ThiS"/>
    <property type="match status" value="1"/>
</dbReference>
<dbReference type="Proteomes" id="UP000183975">
    <property type="component" value="Unassembled WGS sequence"/>
</dbReference>
<dbReference type="InterPro" id="IPR016155">
    <property type="entry name" value="Mopterin_synth/thiamin_S_b"/>
</dbReference>
<dbReference type="Gene3D" id="3.10.20.30">
    <property type="match status" value="1"/>
</dbReference>
<gene>
    <name evidence="1" type="ORF">SAMN02745138_03456</name>
</gene>
<dbReference type="InterPro" id="IPR010035">
    <property type="entry name" value="Thi_S"/>
</dbReference>
<dbReference type="PANTHER" id="PTHR34472">
    <property type="entry name" value="SULFUR CARRIER PROTEIN THIS"/>
    <property type="match status" value="1"/>
</dbReference>
<keyword evidence="2" id="KW-1185">Reference proteome</keyword>
<dbReference type="RefSeq" id="WP_072853801.1">
    <property type="nucleotide sequence ID" value="NZ_FRAH01000113.1"/>
</dbReference>
<dbReference type="NCBIfam" id="TIGR01683">
    <property type="entry name" value="thiS"/>
    <property type="match status" value="1"/>
</dbReference>
<dbReference type="Pfam" id="PF02597">
    <property type="entry name" value="ThiS"/>
    <property type="match status" value="1"/>
</dbReference>
<dbReference type="AlphaFoldDB" id="A0A1M7ASS0"/>
<name>A0A1M7ASS0_9FIRM</name>
<dbReference type="GeneID" id="78176057"/>
<evidence type="ECO:0000313" key="1">
    <source>
        <dbReference type="EMBL" id="SHL45725.1"/>
    </source>
</evidence>
<dbReference type="InterPro" id="IPR012675">
    <property type="entry name" value="Beta-grasp_dom_sf"/>
</dbReference>
<sequence length="65" mass="7176">MITINGKTLTLSAPMTLGAYLDENNYRRTYIAVEKNGEILPKSEYDTTYLNDGDKIEIVSFVGGG</sequence>
<dbReference type="PANTHER" id="PTHR34472:SF1">
    <property type="entry name" value="SULFUR CARRIER PROTEIN THIS"/>
    <property type="match status" value="1"/>
</dbReference>
<dbReference type="InterPro" id="IPR003749">
    <property type="entry name" value="ThiS/MoaD-like"/>
</dbReference>
<accession>A0A1M7ASS0</accession>
<reference evidence="1 2" key="1">
    <citation type="submission" date="2016-11" db="EMBL/GenBank/DDBJ databases">
        <authorList>
            <person name="Jaros S."/>
            <person name="Januszkiewicz K."/>
            <person name="Wedrychowicz H."/>
        </authorList>
    </citation>
    <scope>NUCLEOTIDE SEQUENCE [LARGE SCALE GENOMIC DNA]</scope>
    <source>
        <strain evidence="1 2">DSM 14214</strain>
    </source>
</reference>
<dbReference type="OrthoDB" id="9798559at2"/>